<comment type="caution">
    <text evidence="1">The sequence shown here is derived from an EMBL/GenBank/DDBJ whole genome shotgun (WGS) entry which is preliminary data.</text>
</comment>
<organism evidence="1 2">
    <name type="scientific">Punica granatum</name>
    <name type="common">Pomegranate</name>
    <dbReference type="NCBI Taxonomy" id="22663"/>
    <lineage>
        <taxon>Eukaryota</taxon>
        <taxon>Viridiplantae</taxon>
        <taxon>Streptophyta</taxon>
        <taxon>Embryophyta</taxon>
        <taxon>Tracheophyta</taxon>
        <taxon>Spermatophyta</taxon>
        <taxon>Magnoliopsida</taxon>
        <taxon>eudicotyledons</taxon>
        <taxon>Gunneridae</taxon>
        <taxon>Pentapetalae</taxon>
        <taxon>rosids</taxon>
        <taxon>malvids</taxon>
        <taxon>Myrtales</taxon>
        <taxon>Lythraceae</taxon>
        <taxon>Punica</taxon>
    </lineage>
</organism>
<sequence>MDLECLNDEDLNEPNIAMRRVDGRSGDSAPQESVLPCSDVRGGIWRPSIPDCSLCMPAFVLAILLPRGGSFARRPRSGTVAREDLGTLTGIFSVRPECLEMLGDYCEVLRDRCDLCFPWKYPKARREAFATTETYFG</sequence>
<reference evidence="2" key="1">
    <citation type="journal article" date="2017" name="Plant J.">
        <title>The pomegranate (Punica granatum L.) genome and the genomics of punicalagin biosynthesis.</title>
        <authorList>
            <person name="Qin G."/>
            <person name="Xu C."/>
            <person name="Ming R."/>
            <person name="Tang H."/>
            <person name="Guyot R."/>
            <person name="Kramer E.M."/>
            <person name="Hu Y."/>
            <person name="Yi X."/>
            <person name="Qi Y."/>
            <person name="Xu X."/>
            <person name="Gao Z."/>
            <person name="Pan H."/>
            <person name="Jian J."/>
            <person name="Tian Y."/>
            <person name="Yue Z."/>
            <person name="Xu Y."/>
        </authorList>
    </citation>
    <scope>NUCLEOTIDE SEQUENCE [LARGE SCALE GENOMIC DNA]</scope>
    <source>
        <strain evidence="2">cv. Dabenzi</strain>
    </source>
</reference>
<dbReference type="Proteomes" id="UP000197138">
    <property type="component" value="Unassembled WGS sequence"/>
</dbReference>
<proteinExistence type="predicted"/>
<evidence type="ECO:0000313" key="1">
    <source>
        <dbReference type="EMBL" id="OWM84618.1"/>
    </source>
</evidence>
<evidence type="ECO:0000313" key="2">
    <source>
        <dbReference type="Proteomes" id="UP000197138"/>
    </source>
</evidence>
<dbReference type="EMBL" id="MTKT01001310">
    <property type="protein sequence ID" value="OWM84618.1"/>
    <property type="molecule type" value="Genomic_DNA"/>
</dbReference>
<dbReference type="AlphaFoldDB" id="A0A218XII3"/>
<accession>A0A218XII3</accession>
<gene>
    <name evidence="1" type="ORF">CDL15_Pgr005262</name>
</gene>
<name>A0A218XII3_PUNGR</name>
<protein>
    <submittedName>
        <fullName evidence="1">Uncharacterized protein</fullName>
    </submittedName>
</protein>